<dbReference type="AlphaFoldDB" id="A0A0C2NE77"/>
<proteinExistence type="predicted"/>
<accession>A0A0C2NE77</accession>
<organism evidence="1 2">
    <name type="scientific">Thelohanellus kitauei</name>
    <name type="common">Myxosporean</name>
    <dbReference type="NCBI Taxonomy" id="669202"/>
    <lineage>
        <taxon>Eukaryota</taxon>
        <taxon>Metazoa</taxon>
        <taxon>Cnidaria</taxon>
        <taxon>Myxozoa</taxon>
        <taxon>Myxosporea</taxon>
        <taxon>Bivalvulida</taxon>
        <taxon>Platysporina</taxon>
        <taxon>Myxobolidae</taxon>
        <taxon>Thelohanellus</taxon>
    </lineage>
</organism>
<dbReference type="EMBL" id="JWZT01001292">
    <property type="protein sequence ID" value="KII72322.1"/>
    <property type="molecule type" value="Genomic_DNA"/>
</dbReference>
<comment type="caution">
    <text evidence="1">The sequence shown here is derived from an EMBL/GenBank/DDBJ whole genome shotgun (WGS) entry which is preliminary data.</text>
</comment>
<protein>
    <submittedName>
        <fullName evidence="1">Uncharacterized protein</fullName>
    </submittedName>
</protein>
<name>A0A0C2NE77_THEKT</name>
<gene>
    <name evidence="1" type="ORF">RF11_05757</name>
</gene>
<dbReference type="Proteomes" id="UP000031668">
    <property type="component" value="Unassembled WGS sequence"/>
</dbReference>
<evidence type="ECO:0000313" key="1">
    <source>
        <dbReference type="EMBL" id="KII72322.1"/>
    </source>
</evidence>
<evidence type="ECO:0000313" key="2">
    <source>
        <dbReference type="Proteomes" id="UP000031668"/>
    </source>
</evidence>
<dbReference type="OrthoDB" id="5598606at2759"/>
<keyword evidence="2" id="KW-1185">Reference proteome</keyword>
<reference evidence="1 2" key="1">
    <citation type="journal article" date="2014" name="Genome Biol. Evol.">
        <title>The genome of the myxosporean Thelohanellus kitauei shows adaptations to nutrient acquisition within its fish host.</title>
        <authorList>
            <person name="Yang Y."/>
            <person name="Xiong J."/>
            <person name="Zhou Z."/>
            <person name="Huo F."/>
            <person name="Miao W."/>
            <person name="Ran C."/>
            <person name="Liu Y."/>
            <person name="Zhang J."/>
            <person name="Feng J."/>
            <person name="Wang M."/>
            <person name="Wang M."/>
            <person name="Wang L."/>
            <person name="Yao B."/>
        </authorList>
    </citation>
    <scope>NUCLEOTIDE SEQUENCE [LARGE SCALE GENOMIC DNA]</scope>
    <source>
        <strain evidence="1">Wuqing</strain>
    </source>
</reference>
<sequence>MSPNELCLGVGRNRTNSVDEFGNINENNRDGYLGEFILRLKHSQNLCHVFFQALKNTNIYCMRINSSNRHLLSDNCGFYMATVAGLYIIRNYTRFARKTTKHDDSHNIIKYS</sequence>